<dbReference type="NCBIfam" id="TIGR02595">
    <property type="entry name" value="PEP_CTERM"/>
    <property type="match status" value="1"/>
</dbReference>
<dbReference type="Gene3D" id="2.60.120.260">
    <property type="entry name" value="Galactose-binding domain-like"/>
    <property type="match status" value="1"/>
</dbReference>
<feature type="signal peptide" evidence="1">
    <location>
        <begin position="1"/>
        <end position="25"/>
    </location>
</feature>
<feature type="chain" id="PRO_5002772777" description="Ice-binding protein C-terminal domain-containing protein" evidence="1">
    <location>
        <begin position="26"/>
        <end position="181"/>
    </location>
</feature>
<evidence type="ECO:0000313" key="4">
    <source>
        <dbReference type="Proteomes" id="UP000001693"/>
    </source>
</evidence>
<keyword evidence="1" id="KW-0732">Signal</keyword>
<evidence type="ECO:0000313" key="3">
    <source>
        <dbReference type="EMBL" id="ACB34593.1"/>
    </source>
</evidence>
<dbReference type="HOGENOM" id="CLU_1359005_0_0_4"/>
<feature type="domain" description="Ice-binding protein C-terminal" evidence="2">
    <location>
        <begin position="152"/>
        <end position="176"/>
    </location>
</feature>
<dbReference type="Proteomes" id="UP000001693">
    <property type="component" value="Chromosome"/>
</dbReference>
<dbReference type="NCBIfam" id="NF035944">
    <property type="entry name" value="PEPxxWA-CTERM"/>
    <property type="match status" value="1"/>
</dbReference>
<evidence type="ECO:0000256" key="1">
    <source>
        <dbReference type="SAM" id="SignalP"/>
    </source>
</evidence>
<organism evidence="3 4">
    <name type="scientific">Leptothrix cholodnii (strain ATCC 51168 / LMG 8142 / SP-6)</name>
    <name type="common">Leptothrix discophora (strain SP-6)</name>
    <dbReference type="NCBI Taxonomy" id="395495"/>
    <lineage>
        <taxon>Bacteria</taxon>
        <taxon>Pseudomonadati</taxon>
        <taxon>Pseudomonadota</taxon>
        <taxon>Betaproteobacteria</taxon>
        <taxon>Burkholderiales</taxon>
        <taxon>Sphaerotilaceae</taxon>
        <taxon>Leptothrix</taxon>
    </lineage>
</organism>
<dbReference type="NCBIfam" id="NF038126">
    <property type="entry name" value="PEP_CTERM_FxDxF"/>
    <property type="match status" value="1"/>
</dbReference>
<dbReference type="EMBL" id="CP001013">
    <property type="protein sequence ID" value="ACB34593.1"/>
    <property type="molecule type" value="Genomic_DNA"/>
</dbReference>
<name>B1Y471_LEPCP</name>
<dbReference type="KEGG" id="lch:Lcho_2328"/>
<dbReference type="InterPro" id="IPR008979">
    <property type="entry name" value="Galactose-bd-like_sf"/>
</dbReference>
<sequence length="181" mass="19026" precursor="true">MIRINHLLKTGALAAAMLLGAQAHAQSITNGTFDSDLTGWGQPGTTAVTWSSFGTAFFNASTDVLSQVIGVIGGQQYEMTFSYLSSGSAGNALRVDFGGAAFNPAMVGYVSTDGDVFNQTYSFTATSTGNTTLRFLGVNGRNTHLDNVSISAVPEPETYAMMLAGLGAVGFMARRRKFKQA</sequence>
<dbReference type="Pfam" id="PF07589">
    <property type="entry name" value="PEP-CTERM"/>
    <property type="match status" value="1"/>
</dbReference>
<dbReference type="InterPro" id="IPR013424">
    <property type="entry name" value="Ice-binding_C"/>
</dbReference>
<protein>
    <recommendedName>
        <fullName evidence="2">Ice-binding protein C-terminal domain-containing protein</fullName>
    </recommendedName>
</protein>
<dbReference type="SUPFAM" id="SSF49785">
    <property type="entry name" value="Galactose-binding domain-like"/>
    <property type="match status" value="1"/>
</dbReference>
<dbReference type="STRING" id="395495.Lcho_2328"/>
<proteinExistence type="predicted"/>
<dbReference type="AlphaFoldDB" id="B1Y471"/>
<keyword evidence="4" id="KW-1185">Reference proteome</keyword>
<evidence type="ECO:0000259" key="2">
    <source>
        <dbReference type="Pfam" id="PF07589"/>
    </source>
</evidence>
<accession>B1Y471</accession>
<reference evidence="3 4" key="1">
    <citation type="submission" date="2008-03" db="EMBL/GenBank/DDBJ databases">
        <title>Complete sequence of Leptothrix cholodnii SP-6.</title>
        <authorList>
            <consortium name="US DOE Joint Genome Institute"/>
            <person name="Copeland A."/>
            <person name="Lucas S."/>
            <person name="Lapidus A."/>
            <person name="Glavina del Rio T."/>
            <person name="Dalin E."/>
            <person name="Tice H."/>
            <person name="Bruce D."/>
            <person name="Goodwin L."/>
            <person name="Pitluck S."/>
            <person name="Chertkov O."/>
            <person name="Brettin T."/>
            <person name="Detter J.C."/>
            <person name="Han C."/>
            <person name="Kuske C.R."/>
            <person name="Schmutz J."/>
            <person name="Larimer F."/>
            <person name="Land M."/>
            <person name="Hauser L."/>
            <person name="Kyrpides N."/>
            <person name="Lykidis A."/>
            <person name="Emerson D."/>
            <person name="Richardson P."/>
        </authorList>
    </citation>
    <scope>NUCLEOTIDE SEQUENCE [LARGE SCALE GENOMIC DNA]</scope>
    <source>
        <strain evidence="4">ATCC 51168 / LMG 8142 / SP-6</strain>
    </source>
</reference>
<dbReference type="eggNOG" id="ENOG5033BRH">
    <property type="taxonomic scope" value="Bacteria"/>
</dbReference>
<gene>
    <name evidence="3" type="ordered locus">Lcho_2328</name>
</gene>